<proteinExistence type="predicted"/>
<keyword evidence="3" id="KW-1185">Reference proteome</keyword>
<accession>A0A841BT70</accession>
<evidence type="ECO:0000313" key="3">
    <source>
        <dbReference type="Proteomes" id="UP000587527"/>
    </source>
</evidence>
<evidence type="ECO:0000313" key="2">
    <source>
        <dbReference type="EMBL" id="MBB5870608.1"/>
    </source>
</evidence>
<evidence type="ECO:0000256" key="1">
    <source>
        <dbReference type="SAM" id="MobiDB-lite"/>
    </source>
</evidence>
<name>A0A841BT70_9ACTN</name>
<protein>
    <submittedName>
        <fullName evidence="2">Uncharacterized protein</fullName>
    </submittedName>
</protein>
<feature type="compositionally biased region" description="Acidic residues" evidence="1">
    <location>
        <begin position="25"/>
        <end position="35"/>
    </location>
</feature>
<organism evidence="2 3">
    <name type="scientific">Allocatelliglobosispora scoriae</name>
    <dbReference type="NCBI Taxonomy" id="643052"/>
    <lineage>
        <taxon>Bacteria</taxon>
        <taxon>Bacillati</taxon>
        <taxon>Actinomycetota</taxon>
        <taxon>Actinomycetes</taxon>
        <taxon>Micromonosporales</taxon>
        <taxon>Micromonosporaceae</taxon>
        <taxon>Allocatelliglobosispora</taxon>
    </lineage>
</organism>
<comment type="caution">
    <text evidence="2">The sequence shown here is derived from an EMBL/GenBank/DDBJ whole genome shotgun (WGS) entry which is preliminary data.</text>
</comment>
<dbReference type="AlphaFoldDB" id="A0A841BT70"/>
<reference evidence="2 3" key="1">
    <citation type="submission" date="2020-08" db="EMBL/GenBank/DDBJ databases">
        <title>Sequencing the genomes of 1000 actinobacteria strains.</title>
        <authorList>
            <person name="Klenk H.-P."/>
        </authorList>
    </citation>
    <scope>NUCLEOTIDE SEQUENCE [LARGE SCALE GENOMIC DNA]</scope>
    <source>
        <strain evidence="2 3">DSM 45362</strain>
    </source>
</reference>
<feature type="region of interest" description="Disordered" evidence="1">
    <location>
        <begin position="1"/>
        <end position="83"/>
    </location>
</feature>
<dbReference type="RefSeq" id="WP_184838107.1">
    <property type="nucleotide sequence ID" value="NZ_JACHMN010000002.1"/>
</dbReference>
<dbReference type="EMBL" id="JACHMN010000002">
    <property type="protein sequence ID" value="MBB5870608.1"/>
    <property type="molecule type" value="Genomic_DNA"/>
</dbReference>
<dbReference type="Proteomes" id="UP000587527">
    <property type="component" value="Unassembled WGS sequence"/>
</dbReference>
<gene>
    <name evidence="2" type="ORF">F4553_003987</name>
</gene>
<sequence>MPAKKSAGKPAEEPNEPAESAAVEPEADETAEEPEFANRAERRAAKGKGKTASGQQQTFGKGNVAAKANTGPAQRIWSNRKAG</sequence>